<dbReference type="WBParaSite" id="JU765_v2.g17266.t1">
    <property type="protein sequence ID" value="JU765_v2.g17266.t1"/>
    <property type="gene ID" value="JU765_v2.g17266"/>
</dbReference>
<sequence>MDDSLHDVTRYRCPDALFGLSSMLYRNADRMTISDRRRIYPIVAQVVEAYKNTPAVANVLRSVNRFIEDELLPYVDSIDSDDDELVDYEESFSRFPHRKGSPLRFDTLSVVLEVDSLDANVISEISSPEAKSSDIQGTETCSSNDVCHPDDPVNLSFLSDASTVLALKSAPSLRMDNSDVTPDIDFHEPLTEPGYKHKKGSFRRTIGKLARRFTLTIRNKFKSP</sequence>
<proteinExistence type="predicted"/>
<accession>A0AC34QLE1</accession>
<name>A0AC34QLE1_9BILA</name>
<evidence type="ECO:0000313" key="2">
    <source>
        <dbReference type="WBParaSite" id="JU765_v2.g17266.t1"/>
    </source>
</evidence>
<reference evidence="2" key="1">
    <citation type="submission" date="2022-11" db="UniProtKB">
        <authorList>
            <consortium name="WormBaseParasite"/>
        </authorList>
    </citation>
    <scope>IDENTIFICATION</scope>
</reference>
<protein>
    <submittedName>
        <fullName evidence="2">Uncharacterized protein</fullName>
    </submittedName>
</protein>
<dbReference type="Proteomes" id="UP000887576">
    <property type="component" value="Unplaced"/>
</dbReference>
<organism evidence="1 2">
    <name type="scientific">Panagrolaimus sp. JU765</name>
    <dbReference type="NCBI Taxonomy" id="591449"/>
    <lineage>
        <taxon>Eukaryota</taxon>
        <taxon>Metazoa</taxon>
        <taxon>Ecdysozoa</taxon>
        <taxon>Nematoda</taxon>
        <taxon>Chromadorea</taxon>
        <taxon>Rhabditida</taxon>
        <taxon>Tylenchina</taxon>
        <taxon>Panagrolaimomorpha</taxon>
        <taxon>Panagrolaimoidea</taxon>
        <taxon>Panagrolaimidae</taxon>
        <taxon>Panagrolaimus</taxon>
    </lineage>
</organism>
<evidence type="ECO:0000313" key="1">
    <source>
        <dbReference type="Proteomes" id="UP000887576"/>
    </source>
</evidence>